<accession>A0ACB7V334</accession>
<dbReference type="Proteomes" id="UP000827976">
    <property type="component" value="Chromosome 12"/>
</dbReference>
<evidence type="ECO:0000313" key="2">
    <source>
        <dbReference type="Proteomes" id="UP000827976"/>
    </source>
</evidence>
<sequence length="662" mass="71981">MEADRNPNATSRSSSSSSSSSKKREFSVYQNPAFSAALTASSLRPSSSAVLLFSSSALVSALSFLALSSMEDSLTHSLGLIRVSKAGALFLFKSLRTALALVFITTLSAFLRALALRNGGVLTKRTKDQQKKLSERQLNLLGMKLQPCDKMDDEVLKKHPKSMTLSSEPLVPIRKSGFGYTPTRSSLVGSEQQHLASSAKKMSGMSPASTPARLRSQYISSPSTPWSKGSAKGIQTEALFEQFLANVDEKFCESAVKTETTTPPATIRGFGIVSPSSIGSSATASGTTRSTPLRPVRMSNQKYSTPPKKGEGELPPPMSVEQVIEAFEFFGVYPQIEQWQDRLRQWFSSMLMNPLLEKIETSHIQVMQAAARVGVSITVNQVGSDTLTTSVPVSVSPIDGAKEWQPTFTLDEDGVLHQLRANLLQVRDASALQSPVVGLQQPQPNPILPFVQACVDAITEHQRLNTLMKGELIRGLLPLSSVRADYTVQRVRELAEGTCLKNYNYLGSVDSSDKAGKKYLGELPSDSHLLLYLFSAFLDHPKWMLHVDPASYSGTQSSKNPLFLGVLPPKERFPEKYVAIISGVPSVVHPGACILAVGKQSPPTFALYWDKKLQISLQGRTALWDAILLLCHRIKVGYGAVVRGVHLGSSALNILPVLEFGE</sequence>
<name>A0ACB7V334_DIOAL</name>
<dbReference type="EMBL" id="CM037022">
    <property type="protein sequence ID" value="KAH7667625.1"/>
    <property type="molecule type" value="Genomic_DNA"/>
</dbReference>
<reference evidence="2" key="1">
    <citation type="journal article" date="2022" name="Nat. Commun.">
        <title>Chromosome evolution and the genetic basis of agronomically important traits in greater yam.</title>
        <authorList>
            <person name="Bredeson J.V."/>
            <person name="Lyons J.B."/>
            <person name="Oniyinde I.O."/>
            <person name="Okereke N.R."/>
            <person name="Kolade O."/>
            <person name="Nnabue I."/>
            <person name="Nwadili C.O."/>
            <person name="Hribova E."/>
            <person name="Parker M."/>
            <person name="Nwogha J."/>
            <person name="Shu S."/>
            <person name="Carlson J."/>
            <person name="Kariba R."/>
            <person name="Muthemba S."/>
            <person name="Knop K."/>
            <person name="Barton G.J."/>
            <person name="Sherwood A.V."/>
            <person name="Lopez-Montes A."/>
            <person name="Asiedu R."/>
            <person name="Jamnadass R."/>
            <person name="Muchugi A."/>
            <person name="Goodstein D."/>
            <person name="Egesi C.N."/>
            <person name="Featherston J."/>
            <person name="Asfaw A."/>
            <person name="Simpson G.G."/>
            <person name="Dolezel J."/>
            <person name="Hendre P.S."/>
            <person name="Van Deynze A."/>
            <person name="Kumar P.L."/>
            <person name="Obidiegwu J.E."/>
            <person name="Bhattacharjee R."/>
            <person name="Rokhsar D.S."/>
        </authorList>
    </citation>
    <scope>NUCLEOTIDE SEQUENCE [LARGE SCALE GENOMIC DNA]</scope>
    <source>
        <strain evidence="2">cv. TDa95/00328</strain>
    </source>
</reference>
<comment type="caution">
    <text evidence="1">The sequence shown here is derived from an EMBL/GenBank/DDBJ whole genome shotgun (WGS) entry which is preliminary data.</text>
</comment>
<keyword evidence="2" id="KW-1185">Reference proteome</keyword>
<evidence type="ECO:0000313" key="1">
    <source>
        <dbReference type="EMBL" id="KAH7667625.1"/>
    </source>
</evidence>
<gene>
    <name evidence="1" type="ORF">IHE45_12G071900</name>
</gene>
<organism evidence="1 2">
    <name type="scientific">Dioscorea alata</name>
    <name type="common">Purple yam</name>
    <dbReference type="NCBI Taxonomy" id="55571"/>
    <lineage>
        <taxon>Eukaryota</taxon>
        <taxon>Viridiplantae</taxon>
        <taxon>Streptophyta</taxon>
        <taxon>Embryophyta</taxon>
        <taxon>Tracheophyta</taxon>
        <taxon>Spermatophyta</taxon>
        <taxon>Magnoliopsida</taxon>
        <taxon>Liliopsida</taxon>
        <taxon>Dioscoreales</taxon>
        <taxon>Dioscoreaceae</taxon>
        <taxon>Dioscorea</taxon>
    </lineage>
</organism>
<protein>
    <submittedName>
        <fullName evidence="1">Cytochrome B561-related protein</fullName>
    </submittedName>
</protein>
<proteinExistence type="predicted"/>